<dbReference type="GO" id="GO:0140359">
    <property type="term" value="F:ABC-type transporter activity"/>
    <property type="evidence" value="ECO:0007669"/>
    <property type="project" value="InterPro"/>
</dbReference>
<reference evidence="2" key="2">
    <citation type="submission" date="2021-09" db="EMBL/GenBank/DDBJ databases">
        <authorList>
            <person name="Jia N."/>
            <person name="Wang J."/>
            <person name="Shi W."/>
            <person name="Du L."/>
            <person name="Sun Y."/>
            <person name="Zhan W."/>
            <person name="Jiang J."/>
            <person name="Wang Q."/>
            <person name="Zhang B."/>
            <person name="Ji P."/>
            <person name="Sakyi L.B."/>
            <person name="Cui X."/>
            <person name="Yuan T."/>
            <person name="Jiang B."/>
            <person name="Yang W."/>
            <person name="Lam T.T.-Y."/>
            <person name="Chang Q."/>
            <person name="Ding S."/>
            <person name="Wang X."/>
            <person name="Zhu J."/>
            <person name="Ruan X."/>
            <person name="Zhao L."/>
            <person name="Wei J."/>
            <person name="Que T."/>
            <person name="Du C."/>
            <person name="Cheng J."/>
            <person name="Dai P."/>
            <person name="Han X."/>
            <person name="Huang E."/>
            <person name="Gao Y."/>
            <person name="Liu J."/>
            <person name="Shao H."/>
            <person name="Ye R."/>
            <person name="Li L."/>
            <person name="Wei W."/>
            <person name="Wang X."/>
            <person name="Wang C."/>
            <person name="Huo Q."/>
            <person name="Li W."/>
            <person name="Guo W."/>
            <person name="Chen H."/>
            <person name="Chen S."/>
            <person name="Zhou L."/>
            <person name="Zhou L."/>
            <person name="Ni X."/>
            <person name="Tian J."/>
            <person name="Zhou Y."/>
            <person name="Sheng Y."/>
            <person name="Liu T."/>
            <person name="Pan Y."/>
            <person name="Xia L."/>
            <person name="Li J."/>
            <person name="Zhao F."/>
            <person name="Cao W."/>
        </authorList>
    </citation>
    <scope>NUCLEOTIDE SEQUENCE</scope>
    <source>
        <strain evidence="2">Rmic-2018</strain>
        <tissue evidence="2">Larvae</tissue>
    </source>
</reference>
<gene>
    <name evidence="2" type="ORF">HPB51_011219</name>
</gene>
<accession>A0A9J6F1K9</accession>
<dbReference type="Proteomes" id="UP000821866">
    <property type="component" value="Chromosome 1"/>
</dbReference>
<organism evidence="2 3">
    <name type="scientific">Rhipicephalus microplus</name>
    <name type="common">Cattle tick</name>
    <name type="synonym">Boophilus microplus</name>
    <dbReference type="NCBI Taxonomy" id="6941"/>
    <lineage>
        <taxon>Eukaryota</taxon>
        <taxon>Metazoa</taxon>
        <taxon>Ecdysozoa</taxon>
        <taxon>Arthropoda</taxon>
        <taxon>Chelicerata</taxon>
        <taxon>Arachnida</taxon>
        <taxon>Acari</taxon>
        <taxon>Parasitiformes</taxon>
        <taxon>Ixodida</taxon>
        <taxon>Ixodoidea</taxon>
        <taxon>Ixodidae</taxon>
        <taxon>Rhipicephalinae</taxon>
        <taxon>Rhipicephalus</taxon>
        <taxon>Boophilus</taxon>
    </lineage>
</organism>
<reference evidence="2" key="1">
    <citation type="journal article" date="2020" name="Cell">
        <title>Large-Scale Comparative Analyses of Tick Genomes Elucidate Their Genetic Diversity and Vector Capacities.</title>
        <authorList>
            <consortium name="Tick Genome and Microbiome Consortium (TIGMIC)"/>
            <person name="Jia N."/>
            <person name="Wang J."/>
            <person name="Shi W."/>
            <person name="Du L."/>
            <person name="Sun Y."/>
            <person name="Zhan W."/>
            <person name="Jiang J.F."/>
            <person name="Wang Q."/>
            <person name="Zhang B."/>
            <person name="Ji P."/>
            <person name="Bell-Sakyi L."/>
            <person name="Cui X.M."/>
            <person name="Yuan T.T."/>
            <person name="Jiang B.G."/>
            <person name="Yang W.F."/>
            <person name="Lam T.T."/>
            <person name="Chang Q.C."/>
            <person name="Ding S.J."/>
            <person name="Wang X.J."/>
            <person name="Zhu J.G."/>
            <person name="Ruan X.D."/>
            <person name="Zhao L."/>
            <person name="Wei J.T."/>
            <person name="Ye R.Z."/>
            <person name="Que T.C."/>
            <person name="Du C.H."/>
            <person name="Zhou Y.H."/>
            <person name="Cheng J.X."/>
            <person name="Dai P.F."/>
            <person name="Guo W.B."/>
            <person name="Han X.H."/>
            <person name="Huang E.J."/>
            <person name="Li L.F."/>
            <person name="Wei W."/>
            <person name="Gao Y.C."/>
            <person name="Liu J.Z."/>
            <person name="Shao H.Z."/>
            <person name="Wang X."/>
            <person name="Wang C.C."/>
            <person name="Yang T.C."/>
            <person name="Huo Q.B."/>
            <person name="Li W."/>
            <person name="Chen H.Y."/>
            <person name="Chen S.E."/>
            <person name="Zhou L.G."/>
            <person name="Ni X.B."/>
            <person name="Tian J.H."/>
            <person name="Sheng Y."/>
            <person name="Liu T."/>
            <person name="Pan Y.S."/>
            <person name="Xia L.Y."/>
            <person name="Li J."/>
            <person name="Zhao F."/>
            <person name="Cao W.C."/>
        </authorList>
    </citation>
    <scope>NUCLEOTIDE SEQUENCE</scope>
    <source>
        <strain evidence="2">Rmic-2018</strain>
    </source>
</reference>
<evidence type="ECO:0000259" key="1">
    <source>
        <dbReference type="Pfam" id="PF00005"/>
    </source>
</evidence>
<dbReference type="Pfam" id="PF00005">
    <property type="entry name" value="ABC_tran"/>
    <property type="match status" value="1"/>
</dbReference>
<dbReference type="InterPro" id="IPR027417">
    <property type="entry name" value="P-loop_NTPase"/>
</dbReference>
<dbReference type="InterPro" id="IPR026082">
    <property type="entry name" value="ABCA"/>
</dbReference>
<dbReference type="GO" id="GO:0005524">
    <property type="term" value="F:ATP binding"/>
    <property type="evidence" value="ECO:0007669"/>
    <property type="project" value="InterPro"/>
</dbReference>
<comment type="caution">
    <text evidence="2">The sequence shown here is derived from an EMBL/GenBank/DDBJ whole genome shotgun (WGS) entry which is preliminary data.</text>
</comment>
<evidence type="ECO:0000313" key="3">
    <source>
        <dbReference type="Proteomes" id="UP000821866"/>
    </source>
</evidence>
<proteinExistence type="predicted"/>
<feature type="domain" description="ABC transporter" evidence="1">
    <location>
        <begin position="41"/>
        <end position="89"/>
    </location>
</feature>
<dbReference type="VEuPathDB" id="VectorBase:LOC119185200"/>
<name>A0A9J6F1K9_RHIMP</name>
<dbReference type="SUPFAM" id="SSF52540">
    <property type="entry name" value="P-loop containing nucleoside triphosphate hydrolases"/>
    <property type="match status" value="1"/>
</dbReference>
<dbReference type="GO" id="GO:0016887">
    <property type="term" value="F:ATP hydrolysis activity"/>
    <property type="evidence" value="ECO:0007669"/>
    <property type="project" value="InterPro"/>
</dbReference>
<sequence>MPHCCHSSQPQKSLSDGGASKATLVASDLHKWYDDSYVVCGLSLELRQDECLGLLGVNGCGKSTVVRMLCGITSMSMGECRMQDVRLSDSVRGVGHHTPTVG</sequence>
<dbReference type="GO" id="GO:0005319">
    <property type="term" value="F:lipid transporter activity"/>
    <property type="evidence" value="ECO:0007669"/>
    <property type="project" value="TreeGrafter"/>
</dbReference>
<dbReference type="InterPro" id="IPR003439">
    <property type="entry name" value="ABC_transporter-like_ATP-bd"/>
</dbReference>
<dbReference type="PANTHER" id="PTHR19229">
    <property type="entry name" value="ATP-BINDING CASSETTE TRANSPORTER SUBFAMILY A ABCA"/>
    <property type="match status" value="1"/>
</dbReference>
<dbReference type="PANTHER" id="PTHR19229:SF250">
    <property type="entry name" value="ABC TRANSPORTER DOMAIN-CONTAINING PROTEIN-RELATED"/>
    <property type="match status" value="1"/>
</dbReference>
<dbReference type="GO" id="GO:0016020">
    <property type="term" value="C:membrane"/>
    <property type="evidence" value="ECO:0007669"/>
    <property type="project" value="InterPro"/>
</dbReference>
<evidence type="ECO:0000313" key="2">
    <source>
        <dbReference type="EMBL" id="KAH8040523.1"/>
    </source>
</evidence>
<dbReference type="Gene3D" id="3.40.50.300">
    <property type="entry name" value="P-loop containing nucleotide triphosphate hydrolases"/>
    <property type="match status" value="1"/>
</dbReference>
<dbReference type="AlphaFoldDB" id="A0A9J6F1K9"/>
<dbReference type="EMBL" id="JABSTU010000001">
    <property type="protein sequence ID" value="KAH8040523.1"/>
    <property type="molecule type" value="Genomic_DNA"/>
</dbReference>
<keyword evidence="3" id="KW-1185">Reference proteome</keyword>
<protein>
    <recommendedName>
        <fullName evidence="1">ABC transporter domain-containing protein</fullName>
    </recommendedName>
</protein>